<protein>
    <submittedName>
        <fullName evidence="2">Uncharacterized protein</fullName>
    </submittedName>
</protein>
<gene>
    <name evidence="2" type="ORF">K7X08_037218</name>
</gene>
<comment type="caution">
    <text evidence="2">The sequence shown here is derived from an EMBL/GenBank/DDBJ whole genome shotgun (WGS) entry which is preliminary data.</text>
</comment>
<evidence type="ECO:0000313" key="2">
    <source>
        <dbReference type="EMBL" id="KAJ8546618.1"/>
    </source>
</evidence>
<keyword evidence="3" id="KW-1185">Reference proteome</keyword>
<dbReference type="EMBL" id="JAJAGQ010000013">
    <property type="protein sequence ID" value="KAJ8546618.1"/>
    <property type="molecule type" value="Genomic_DNA"/>
</dbReference>
<dbReference type="OrthoDB" id="1275465at2759"/>
<evidence type="ECO:0000313" key="3">
    <source>
        <dbReference type="Proteomes" id="UP001152561"/>
    </source>
</evidence>
<keyword evidence="1" id="KW-0175">Coiled coil</keyword>
<dbReference type="AlphaFoldDB" id="A0A9Q1M207"/>
<name>A0A9Q1M207_9SOLA</name>
<dbReference type="Proteomes" id="UP001152561">
    <property type="component" value="Unassembled WGS sequence"/>
</dbReference>
<evidence type="ECO:0000256" key="1">
    <source>
        <dbReference type="SAM" id="Coils"/>
    </source>
</evidence>
<reference evidence="3" key="1">
    <citation type="journal article" date="2023" name="Proc. Natl. Acad. Sci. U.S.A.">
        <title>Genomic and structural basis for evolution of tropane alkaloid biosynthesis.</title>
        <authorList>
            <person name="Wanga Y.-J."/>
            <person name="Taina T."/>
            <person name="Yua J.-Y."/>
            <person name="Lia J."/>
            <person name="Xua B."/>
            <person name="Chenc J."/>
            <person name="D'Auriad J.C."/>
            <person name="Huanga J.-P."/>
            <person name="Huanga S.-X."/>
        </authorList>
    </citation>
    <scope>NUCLEOTIDE SEQUENCE [LARGE SCALE GENOMIC DNA]</scope>
    <source>
        <strain evidence="3">cv. KIB-2019</strain>
    </source>
</reference>
<accession>A0A9Q1M207</accession>
<feature type="coiled-coil region" evidence="1">
    <location>
        <begin position="92"/>
        <end position="168"/>
    </location>
</feature>
<sequence>MSIFDGRKVVMKLPKNFISEAWTKIQAKISNLTADRASTLEDEVQVILEEMDGKGVDISPLKKLLASFLKLPTSYDQERSTLADKATEVEELFAASRSYKEAKKKAESLRARRDASQKEVEEIESKVSAAEEEYRRCADVSVAAANDLADVEEKRRHLEANLQDLVNYKLCLD</sequence>
<proteinExistence type="predicted"/>
<organism evidence="2 3">
    <name type="scientific">Anisodus acutangulus</name>
    <dbReference type="NCBI Taxonomy" id="402998"/>
    <lineage>
        <taxon>Eukaryota</taxon>
        <taxon>Viridiplantae</taxon>
        <taxon>Streptophyta</taxon>
        <taxon>Embryophyta</taxon>
        <taxon>Tracheophyta</taxon>
        <taxon>Spermatophyta</taxon>
        <taxon>Magnoliopsida</taxon>
        <taxon>eudicotyledons</taxon>
        <taxon>Gunneridae</taxon>
        <taxon>Pentapetalae</taxon>
        <taxon>asterids</taxon>
        <taxon>lamiids</taxon>
        <taxon>Solanales</taxon>
        <taxon>Solanaceae</taxon>
        <taxon>Solanoideae</taxon>
        <taxon>Hyoscyameae</taxon>
        <taxon>Anisodus</taxon>
    </lineage>
</organism>